<organism evidence="3 5">
    <name type="scientific">Draconibacterium orientale</name>
    <dbReference type="NCBI Taxonomy" id="1168034"/>
    <lineage>
        <taxon>Bacteria</taxon>
        <taxon>Pseudomonadati</taxon>
        <taxon>Bacteroidota</taxon>
        <taxon>Bacteroidia</taxon>
        <taxon>Marinilabiliales</taxon>
        <taxon>Prolixibacteraceae</taxon>
        <taxon>Draconibacterium</taxon>
    </lineage>
</organism>
<dbReference type="KEGG" id="dori:FH5T_06185"/>
<evidence type="ECO:0000259" key="1">
    <source>
        <dbReference type="Pfam" id="PF03819"/>
    </source>
</evidence>
<protein>
    <submittedName>
        <fullName evidence="3">NTP pyrophosphatase, house-cleaning of non-canonical NTPs</fullName>
    </submittedName>
</protein>
<reference evidence="2 4" key="1">
    <citation type="submission" date="2014-03" db="EMBL/GenBank/DDBJ databases">
        <title>Complete genome sequence of a deeply braunched marine Bacteroidia bacterium Draconibacterium orientale type strain FH5T.</title>
        <authorList>
            <person name="Li X."/>
            <person name="Wang X."/>
            <person name="Xie Z."/>
            <person name="Du Z."/>
            <person name="Chen G."/>
        </authorList>
    </citation>
    <scope>NUCLEOTIDE SEQUENCE [LARGE SCALE GENOMIC DNA]</scope>
    <source>
        <strain evidence="2 4">FH5</strain>
    </source>
</reference>
<dbReference type="PANTHER" id="PTHR42702">
    <property type="entry name" value="NUCLEOTIDE PYROPHOSPHOHYDROLASE"/>
    <property type="match status" value="1"/>
</dbReference>
<dbReference type="Proteomes" id="UP000023772">
    <property type="component" value="Chromosome"/>
</dbReference>
<dbReference type="OrthoDB" id="9791898at2"/>
<reference evidence="3 5" key="2">
    <citation type="submission" date="2016-10" db="EMBL/GenBank/DDBJ databases">
        <authorList>
            <person name="de Groot N.N."/>
        </authorList>
    </citation>
    <scope>NUCLEOTIDE SEQUENCE [LARGE SCALE GENOMIC DNA]</scope>
    <source>
        <strain evidence="3 5">DSM 25947</strain>
    </source>
</reference>
<accession>X5DEA8</accession>
<dbReference type="HOGENOM" id="CLU_173110_0_0_10"/>
<dbReference type="Gene3D" id="1.10.287.1080">
    <property type="entry name" value="MazG-like"/>
    <property type="match status" value="1"/>
</dbReference>
<dbReference type="PANTHER" id="PTHR42702:SF1">
    <property type="entry name" value="REGULATORY PROTEIN FOR BETA-LACTAMASE"/>
    <property type="match status" value="1"/>
</dbReference>
<dbReference type="Pfam" id="PF03819">
    <property type="entry name" value="MazG"/>
    <property type="match status" value="1"/>
</dbReference>
<gene>
    <name evidence="2" type="ORF">FH5T_06185</name>
    <name evidence="3" type="ORF">SAMN05444285_12514</name>
</gene>
<keyword evidence="4" id="KW-1185">Reference proteome</keyword>
<dbReference type="InterPro" id="IPR004518">
    <property type="entry name" value="MazG-like_dom"/>
</dbReference>
<dbReference type="EMBL" id="FOHT01000025">
    <property type="protein sequence ID" value="SET83594.1"/>
    <property type="molecule type" value="Genomic_DNA"/>
</dbReference>
<dbReference type="Proteomes" id="UP000181981">
    <property type="component" value="Unassembled WGS sequence"/>
</dbReference>
<dbReference type="eggNOG" id="COG1694">
    <property type="taxonomic scope" value="Bacteria"/>
</dbReference>
<feature type="domain" description="NTP pyrophosphohydrolase MazG-like" evidence="1">
    <location>
        <begin position="48"/>
        <end position="113"/>
    </location>
</feature>
<evidence type="ECO:0000313" key="3">
    <source>
        <dbReference type="EMBL" id="SET83594.1"/>
    </source>
</evidence>
<dbReference type="CDD" id="cd11535">
    <property type="entry name" value="NTP-PPase_SsMazG"/>
    <property type="match status" value="1"/>
</dbReference>
<dbReference type="AlphaFoldDB" id="X5DEA8"/>
<name>X5DEA8_9BACT</name>
<sequence>MEQSKTAVVKSCGTLKDQPQLADFQKYVTALEEERGFATQTTIDKCLLLGEEVGELFKAVRKSEGLLVDSNSDFSEIADELADIFIYLCAIANRKGIDLEAAFRSKEEKNKLRKWVRV</sequence>
<dbReference type="STRING" id="1168034.FH5T_06185"/>
<dbReference type="EMBL" id="CP007451">
    <property type="protein sequence ID" value="AHW59329.1"/>
    <property type="molecule type" value="Genomic_DNA"/>
</dbReference>
<dbReference type="SUPFAM" id="SSF101386">
    <property type="entry name" value="all-alpha NTP pyrophosphatases"/>
    <property type="match status" value="1"/>
</dbReference>
<proteinExistence type="predicted"/>
<evidence type="ECO:0000313" key="2">
    <source>
        <dbReference type="EMBL" id="AHW59329.1"/>
    </source>
</evidence>
<dbReference type="RefSeq" id="WP_038556715.1">
    <property type="nucleotide sequence ID" value="NZ_FOHT01000025.1"/>
</dbReference>
<evidence type="ECO:0000313" key="4">
    <source>
        <dbReference type="Proteomes" id="UP000023772"/>
    </source>
</evidence>
<evidence type="ECO:0000313" key="5">
    <source>
        <dbReference type="Proteomes" id="UP000181981"/>
    </source>
</evidence>